<dbReference type="EMBL" id="DS028093">
    <property type="protein sequence ID" value="KMP00378.1"/>
    <property type="molecule type" value="Genomic_DNA"/>
</dbReference>
<dbReference type="AlphaFoldDB" id="A0A0J6Y198"/>
<dbReference type="Proteomes" id="UP000054565">
    <property type="component" value="Unassembled WGS sequence"/>
</dbReference>
<reference evidence="2" key="1">
    <citation type="journal article" date="2010" name="Genome Res.">
        <title>Population genomic sequencing of Coccidioides fungi reveals recent hybridization and transposon control.</title>
        <authorList>
            <person name="Neafsey D.E."/>
            <person name="Barker B.M."/>
            <person name="Sharpton T.J."/>
            <person name="Stajich J.E."/>
            <person name="Park D.J."/>
            <person name="Whiston E."/>
            <person name="Hung C.-Y."/>
            <person name="McMahan C."/>
            <person name="White J."/>
            <person name="Sykes S."/>
            <person name="Heiman D."/>
            <person name="Young S."/>
            <person name="Zeng Q."/>
            <person name="Abouelleil A."/>
            <person name="Aftuck L."/>
            <person name="Bessette D."/>
            <person name="Brown A."/>
            <person name="FitzGerald M."/>
            <person name="Lui A."/>
            <person name="Macdonald J.P."/>
            <person name="Priest M."/>
            <person name="Orbach M.J."/>
            <person name="Galgiani J.N."/>
            <person name="Kirkland T.N."/>
            <person name="Cole G.T."/>
            <person name="Birren B.W."/>
            <person name="Henn M.R."/>
            <person name="Taylor J.W."/>
            <person name="Rounsley S.D."/>
        </authorList>
    </citation>
    <scope>NUCLEOTIDE SEQUENCE [LARGE SCALE GENOMIC DNA]</scope>
    <source>
        <strain evidence="2">RMSCC 2394</strain>
    </source>
</reference>
<accession>A0A0J6Y198</accession>
<evidence type="ECO:0000313" key="1">
    <source>
        <dbReference type="EMBL" id="KMP00378.1"/>
    </source>
</evidence>
<gene>
    <name evidence="1" type="ORF">CIRG_00520</name>
</gene>
<name>A0A0J6Y198_COCIT</name>
<proteinExistence type="predicted"/>
<organism evidence="1 2">
    <name type="scientific">Coccidioides immitis RMSCC 2394</name>
    <dbReference type="NCBI Taxonomy" id="404692"/>
    <lineage>
        <taxon>Eukaryota</taxon>
        <taxon>Fungi</taxon>
        <taxon>Dikarya</taxon>
        <taxon>Ascomycota</taxon>
        <taxon>Pezizomycotina</taxon>
        <taxon>Eurotiomycetes</taxon>
        <taxon>Eurotiomycetidae</taxon>
        <taxon>Onygenales</taxon>
        <taxon>Onygenaceae</taxon>
        <taxon>Coccidioides</taxon>
    </lineage>
</organism>
<sequence>MLFLVDCFLLFLSLPFGFIVRTAGRTSTWAPVAIVVGIRFVNGFYLRSVSTAPLVNSFKERSPPCIGPESLRVRANNKRTPKNSLVSHLQGERNLSGDHHLASYLWNIGDGNGVWNIVFERTISSNRGNSQPRCHSRQCYLAERRHGSRERSDVCMPVGALRAKSSYKPNRGTPSA</sequence>
<protein>
    <submittedName>
        <fullName evidence="1">Uncharacterized protein</fullName>
    </submittedName>
</protein>
<evidence type="ECO:0000313" key="2">
    <source>
        <dbReference type="Proteomes" id="UP000054565"/>
    </source>
</evidence>